<dbReference type="PROSITE" id="PS01222">
    <property type="entry name" value="PMP22_2"/>
    <property type="match status" value="1"/>
</dbReference>
<reference evidence="8" key="4">
    <citation type="submission" date="2025-08" db="UniProtKB">
        <authorList>
            <consortium name="Ensembl"/>
        </authorList>
    </citation>
    <scope>IDENTIFICATION</scope>
</reference>
<evidence type="ECO:0000256" key="7">
    <source>
        <dbReference type="SAM" id="SignalP"/>
    </source>
</evidence>
<reference evidence="8" key="3">
    <citation type="submission" date="2020-05" db="EMBL/GenBank/DDBJ databases">
        <title>Electrophorus electricus (electric eel) genome, fEleEle1, primary haplotype.</title>
        <authorList>
            <person name="Myers G."/>
            <person name="Meyer A."/>
            <person name="Fedrigo O."/>
            <person name="Formenti G."/>
            <person name="Rhie A."/>
            <person name="Tracey A."/>
            <person name="Sims Y."/>
            <person name="Jarvis E.D."/>
        </authorList>
    </citation>
    <scope>NUCLEOTIDE SEQUENCE [LARGE SCALE GENOMIC DNA]</scope>
</reference>
<feature type="transmembrane region" description="Helical" evidence="6">
    <location>
        <begin position="108"/>
        <end position="133"/>
    </location>
</feature>
<evidence type="ECO:0000313" key="8">
    <source>
        <dbReference type="Ensembl" id="ENSEEEP00000014182.2"/>
    </source>
</evidence>
<keyword evidence="9" id="KW-1185">Reference proteome</keyword>
<reference evidence="9" key="2">
    <citation type="journal article" date="2017" name="Sci. Adv.">
        <title>A tail of two voltages: Proteomic comparison of the three electric organs of the electric eel.</title>
        <authorList>
            <person name="Traeger L.L."/>
            <person name="Sabat G."/>
            <person name="Barrett-Wilt G.A."/>
            <person name="Wells G.B."/>
            <person name="Sussman M.R."/>
        </authorList>
    </citation>
    <scope>NUCLEOTIDE SEQUENCE [LARGE SCALE GENOMIC DNA]</scope>
</reference>
<dbReference type="InterPro" id="IPR004031">
    <property type="entry name" value="PMP22/EMP/MP20/Claudin"/>
</dbReference>
<comment type="subcellular location">
    <subcellularLocation>
        <location evidence="1">Membrane</location>
        <topology evidence="1">Multi-pass membrane protein</topology>
    </subcellularLocation>
</comment>
<evidence type="ECO:0000256" key="3">
    <source>
        <dbReference type="ARBA" id="ARBA00022692"/>
    </source>
</evidence>
<keyword evidence="4 6" id="KW-1133">Transmembrane helix</keyword>
<dbReference type="PANTHER" id="PTHR10671">
    <property type="entry name" value="EPITHELIAL MEMBRANE PROTEIN-RELATED"/>
    <property type="match status" value="1"/>
</dbReference>
<dbReference type="GeneTree" id="ENSGT00950000182696"/>
<evidence type="ECO:0000313" key="9">
    <source>
        <dbReference type="Proteomes" id="UP000314983"/>
    </source>
</evidence>
<gene>
    <name evidence="8" type="primary">EMP3</name>
</gene>
<comment type="similarity">
    <text evidence="2">Belongs to the PMP-22/EMP/MP20 family.</text>
</comment>
<name>A0A4W4ERP5_ELEEL</name>
<reference evidence="8" key="5">
    <citation type="submission" date="2025-09" db="UniProtKB">
        <authorList>
            <consortium name="Ensembl"/>
        </authorList>
    </citation>
    <scope>IDENTIFICATION</scope>
</reference>
<keyword evidence="3 6" id="KW-0812">Transmembrane</keyword>
<feature type="signal peptide" evidence="7">
    <location>
        <begin position="1"/>
        <end position="26"/>
    </location>
</feature>
<dbReference type="GO" id="GO:0005886">
    <property type="term" value="C:plasma membrane"/>
    <property type="evidence" value="ECO:0007669"/>
    <property type="project" value="TreeGrafter"/>
</dbReference>
<dbReference type="Gene3D" id="1.20.140.150">
    <property type="match status" value="1"/>
</dbReference>
<dbReference type="PANTHER" id="PTHR10671:SF8">
    <property type="entry name" value="EPITHELIAL MEMBRANE PROTEIN 3"/>
    <property type="match status" value="1"/>
</dbReference>
<keyword evidence="7" id="KW-0732">Signal</keyword>
<evidence type="ECO:0000256" key="1">
    <source>
        <dbReference type="ARBA" id="ARBA00004141"/>
    </source>
</evidence>
<evidence type="ECO:0008006" key="10">
    <source>
        <dbReference type="Google" id="ProtNLM"/>
    </source>
</evidence>
<dbReference type="Proteomes" id="UP000314983">
    <property type="component" value="Chromosome 20"/>
</dbReference>
<accession>A0A4W4ERP5</accession>
<dbReference type="Pfam" id="PF00822">
    <property type="entry name" value="PMP22_Claudin"/>
    <property type="match status" value="1"/>
</dbReference>
<dbReference type="PROSITE" id="PS01221">
    <property type="entry name" value="PMP22_1"/>
    <property type="match status" value="1"/>
</dbReference>
<dbReference type="AlphaFoldDB" id="A0A4W4ERP5"/>
<dbReference type="InterPro" id="IPR050579">
    <property type="entry name" value="PMP-22/EMP/MP20-like"/>
</dbReference>
<protein>
    <recommendedName>
        <fullName evidence="10">Epithelial membrane protein 3b</fullName>
    </recommendedName>
</protein>
<dbReference type="InterPro" id="IPR004032">
    <property type="entry name" value="PMP22_EMP_MP20"/>
</dbReference>
<feature type="transmembrane region" description="Helical" evidence="6">
    <location>
        <begin position="74"/>
        <end position="96"/>
    </location>
</feature>
<evidence type="ECO:0000256" key="2">
    <source>
        <dbReference type="ARBA" id="ARBA00006864"/>
    </source>
</evidence>
<reference evidence="9" key="1">
    <citation type="journal article" date="2014" name="Science">
        <title>Nonhuman genetics. Genomic basis for the convergent evolution of electric organs.</title>
        <authorList>
            <person name="Gallant J.R."/>
            <person name="Traeger L.L."/>
            <person name="Volkening J.D."/>
            <person name="Moffett H."/>
            <person name="Chen P.H."/>
            <person name="Novina C.D."/>
            <person name="Phillips G.N.Jr."/>
            <person name="Anand R."/>
            <person name="Wells G.B."/>
            <person name="Pinch M."/>
            <person name="Guth R."/>
            <person name="Unguez G.A."/>
            <person name="Albert J.S."/>
            <person name="Zakon H.H."/>
            <person name="Samanta M.P."/>
            <person name="Sussman M.R."/>
        </authorList>
    </citation>
    <scope>NUCLEOTIDE SEQUENCE [LARGE SCALE GENOMIC DNA]</scope>
</reference>
<evidence type="ECO:0000256" key="5">
    <source>
        <dbReference type="ARBA" id="ARBA00023136"/>
    </source>
</evidence>
<feature type="transmembrane region" description="Helical" evidence="6">
    <location>
        <begin position="153"/>
        <end position="173"/>
    </location>
</feature>
<feature type="chain" id="PRO_5044213768" description="Epithelial membrane protein 3b" evidence="7">
    <location>
        <begin position="27"/>
        <end position="177"/>
    </location>
</feature>
<proteinExistence type="inferred from homology"/>
<organism evidence="8 9">
    <name type="scientific">Electrophorus electricus</name>
    <name type="common">Electric eel</name>
    <name type="synonym">Gymnotus electricus</name>
    <dbReference type="NCBI Taxonomy" id="8005"/>
    <lineage>
        <taxon>Eukaryota</taxon>
        <taxon>Metazoa</taxon>
        <taxon>Chordata</taxon>
        <taxon>Craniata</taxon>
        <taxon>Vertebrata</taxon>
        <taxon>Euteleostomi</taxon>
        <taxon>Actinopterygii</taxon>
        <taxon>Neopterygii</taxon>
        <taxon>Teleostei</taxon>
        <taxon>Ostariophysi</taxon>
        <taxon>Gymnotiformes</taxon>
        <taxon>Gymnotoidei</taxon>
        <taxon>Gymnotidae</taxon>
        <taxon>Electrophorus</taxon>
    </lineage>
</organism>
<dbReference type="OMA" id="KSWWVWT"/>
<keyword evidence="5 6" id="KW-0472">Membrane</keyword>
<evidence type="ECO:0000256" key="4">
    <source>
        <dbReference type="ARBA" id="ARBA00022989"/>
    </source>
</evidence>
<evidence type="ECO:0000256" key="6">
    <source>
        <dbReference type="SAM" id="Phobius"/>
    </source>
</evidence>
<sequence length="177" mass="20162">MPFTLMSATLLHLVTMAMLFIATVEKAWWTWGSVENTDLWHKCMYDNNTDTWLCTSATENGKQPLMSLMFPAEWLHSVQACMVLAVILSSVSFLVFLWELFTMSSKGLFCFSGLCQIFAGLAVFAAVLIYSFQRKEILQDVRKLSMGRFGYCFVLAWVCVPLLLGLGVFHVYLRKRA</sequence>
<dbReference type="Ensembl" id="ENSEEET00000014355.2">
    <property type="protein sequence ID" value="ENSEEEP00000014182.2"/>
    <property type="gene ID" value="ENSEEEG00000007045.2"/>
</dbReference>